<dbReference type="OrthoDB" id="271595at2759"/>
<gene>
    <name evidence="4" type="ORF">M378DRAFT_158371</name>
</gene>
<dbReference type="GO" id="GO:0005737">
    <property type="term" value="C:cytoplasm"/>
    <property type="evidence" value="ECO:0007669"/>
    <property type="project" value="TreeGrafter"/>
</dbReference>
<protein>
    <recommendedName>
        <fullName evidence="3">Methyltransferase domain-containing protein</fullName>
    </recommendedName>
</protein>
<sequence length="270" mass="29932">MPKDVIPVVVSADPGTYEDAHVHAIYDDIADHFSSTRYKPWPIIAEFLSEIPTGWMGLDAGTGNGKYLSLPPHPPGKIWSIGLDRSINLLRLARSAGGVTREVVLGNVLDYCWRKGCFDFAISIATIHHLTTSERRRVAVQRLLEAVSPNHGRVLIYVWAIEQDGLSKRSIPTNGECSTSGQDVLVPWVSSDREQNATNAHNGVARVYNRYYHMFAKGELIDLVKGAALASGLELGPQPGGETGARGVEIVREGWERSNYYIELRLWQVR</sequence>
<dbReference type="GO" id="GO:0008757">
    <property type="term" value="F:S-adenosylmethionine-dependent methyltransferase activity"/>
    <property type="evidence" value="ECO:0007669"/>
    <property type="project" value="InterPro"/>
</dbReference>
<evidence type="ECO:0000256" key="2">
    <source>
        <dbReference type="ARBA" id="ARBA00022679"/>
    </source>
</evidence>
<reference evidence="4 5" key="1">
    <citation type="submission" date="2014-04" db="EMBL/GenBank/DDBJ databases">
        <title>Evolutionary Origins and Diversification of the Mycorrhizal Mutualists.</title>
        <authorList>
            <consortium name="DOE Joint Genome Institute"/>
            <consortium name="Mycorrhizal Genomics Consortium"/>
            <person name="Kohler A."/>
            <person name="Kuo A."/>
            <person name="Nagy L.G."/>
            <person name="Floudas D."/>
            <person name="Copeland A."/>
            <person name="Barry K.W."/>
            <person name="Cichocki N."/>
            <person name="Veneault-Fourrey C."/>
            <person name="LaButti K."/>
            <person name="Lindquist E.A."/>
            <person name="Lipzen A."/>
            <person name="Lundell T."/>
            <person name="Morin E."/>
            <person name="Murat C."/>
            <person name="Riley R."/>
            <person name="Ohm R."/>
            <person name="Sun H."/>
            <person name="Tunlid A."/>
            <person name="Henrissat B."/>
            <person name="Grigoriev I.V."/>
            <person name="Hibbett D.S."/>
            <person name="Martin F."/>
        </authorList>
    </citation>
    <scope>NUCLEOTIDE SEQUENCE [LARGE SCALE GENOMIC DNA]</scope>
    <source>
        <strain evidence="4 5">Koide BX008</strain>
    </source>
</reference>
<dbReference type="GO" id="GO:0002098">
    <property type="term" value="P:tRNA wobble uridine modification"/>
    <property type="evidence" value="ECO:0007669"/>
    <property type="project" value="TreeGrafter"/>
</dbReference>
<evidence type="ECO:0000313" key="4">
    <source>
        <dbReference type="EMBL" id="KIL68563.1"/>
    </source>
</evidence>
<dbReference type="PANTHER" id="PTHR13069">
    <property type="entry name" value="ALKYLATED DNA REPAIR PROTEIN ALKB HOMOLOG 8"/>
    <property type="match status" value="1"/>
</dbReference>
<evidence type="ECO:0000256" key="1">
    <source>
        <dbReference type="ARBA" id="ARBA00022603"/>
    </source>
</evidence>
<dbReference type="EMBL" id="KN818228">
    <property type="protein sequence ID" value="KIL68563.1"/>
    <property type="molecule type" value="Genomic_DNA"/>
</dbReference>
<keyword evidence="1" id="KW-0489">Methyltransferase</keyword>
<name>A0A0C2XHY3_AMAMK</name>
<dbReference type="FunCoup" id="A0A0C2XHY3">
    <property type="interactions" value="423"/>
</dbReference>
<proteinExistence type="predicted"/>
<dbReference type="AlphaFoldDB" id="A0A0C2XHY3"/>
<dbReference type="InterPro" id="IPR029063">
    <property type="entry name" value="SAM-dependent_MTases_sf"/>
</dbReference>
<dbReference type="GO" id="GO:0030488">
    <property type="term" value="P:tRNA methylation"/>
    <property type="evidence" value="ECO:0007669"/>
    <property type="project" value="TreeGrafter"/>
</dbReference>
<dbReference type="GO" id="GO:0005634">
    <property type="term" value="C:nucleus"/>
    <property type="evidence" value="ECO:0007669"/>
    <property type="project" value="TreeGrafter"/>
</dbReference>
<evidence type="ECO:0000259" key="3">
    <source>
        <dbReference type="Pfam" id="PF13649"/>
    </source>
</evidence>
<dbReference type="Pfam" id="PF13649">
    <property type="entry name" value="Methyltransf_25"/>
    <property type="match status" value="1"/>
</dbReference>
<keyword evidence="2" id="KW-0808">Transferase</keyword>
<accession>A0A0C2XHY3</accession>
<dbReference type="Gene3D" id="3.40.50.150">
    <property type="entry name" value="Vaccinia Virus protein VP39"/>
    <property type="match status" value="1"/>
</dbReference>
<dbReference type="InterPro" id="IPR051422">
    <property type="entry name" value="AlkB_tRNA_MeTrf/Diox"/>
</dbReference>
<feature type="domain" description="Methyltransferase" evidence="3">
    <location>
        <begin position="58"/>
        <end position="148"/>
    </location>
</feature>
<dbReference type="PANTHER" id="PTHR13069:SF21">
    <property type="entry name" value="ALKYLATED DNA REPAIR PROTEIN ALKB HOMOLOG 8"/>
    <property type="match status" value="1"/>
</dbReference>
<dbReference type="CDD" id="cd02440">
    <property type="entry name" value="AdoMet_MTases"/>
    <property type="match status" value="1"/>
</dbReference>
<dbReference type="SUPFAM" id="SSF53335">
    <property type="entry name" value="S-adenosyl-L-methionine-dependent methyltransferases"/>
    <property type="match status" value="1"/>
</dbReference>
<keyword evidence="5" id="KW-1185">Reference proteome</keyword>
<dbReference type="InParanoid" id="A0A0C2XHY3"/>
<dbReference type="GO" id="GO:0000049">
    <property type="term" value="F:tRNA binding"/>
    <property type="evidence" value="ECO:0007669"/>
    <property type="project" value="TreeGrafter"/>
</dbReference>
<dbReference type="HOGENOM" id="CLU_029501_2_0_1"/>
<dbReference type="Proteomes" id="UP000054549">
    <property type="component" value="Unassembled WGS sequence"/>
</dbReference>
<dbReference type="InterPro" id="IPR041698">
    <property type="entry name" value="Methyltransf_25"/>
</dbReference>
<dbReference type="STRING" id="946122.A0A0C2XHY3"/>
<evidence type="ECO:0000313" key="5">
    <source>
        <dbReference type="Proteomes" id="UP000054549"/>
    </source>
</evidence>
<organism evidence="4 5">
    <name type="scientific">Amanita muscaria (strain Koide BX008)</name>
    <dbReference type="NCBI Taxonomy" id="946122"/>
    <lineage>
        <taxon>Eukaryota</taxon>
        <taxon>Fungi</taxon>
        <taxon>Dikarya</taxon>
        <taxon>Basidiomycota</taxon>
        <taxon>Agaricomycotina</taxon>
        <taxon>Agaricomycetes</taxon>
        <taxon>Agaricomycetidae</taxon>
        <taxon>Agaricales</taxon>
        <taxon>Pluteineae</taxon>
        <taxon>Amanitaceae</taxon>
        <taxon>Amanita</taxon>
    </lineage>
</organism>
<dbReference type="GO" id="GO:0106335">
    <property type="term" value="F:tRNA (5-carboxymethyluridine(34)-5-O)-methyltransferase activity"/>
    <property type="evidence" value="ECO:0007669"/>
    <property type="project" value="TreeGrafter"/>
</dbReference>